<accession>A0ABU4H455</accession>
<dbReference type="EMBL" id="JAWQEV010000005">
    <property type="protein sequence ID" value="MDW4574118.1"/>
    <property type="molecule type" value="Genomic_DNA"/>
</dbReference>
<protein>
    <submittedName>
        <fullName evidence="4">TetR/AcrR family transcriptional regulator C-terminal domain-containing protein</fullName>
    </submittedName>
</protein>
<keyword evidence="5" id="KW-1185">Reference proteome</keyword>
<feature type="domain" description="Tetracycline repressor TetR C-terminal" evidence="3">
    <location>
        <begin position="67"/>
        <end position="194"/>
    </location>
</feature>
<reference evidence="4 5" key="1">
    <citation type="submission" date="2023-11" db="EMBL/GenBank/DDBJ databases">
        <title>Draft genome sequence of Microbacterium arthrosphaerae JCM 30492.</title>
        <authorList>
            <person name="Zhang G."/>
            <person name="Ding Y."/>
        </authorList>
    </citation>
    <scope>NUCLEOTIDE SEQUENCE [LARGE SCALE GENOMIC DNA]</scope>
    <source>
        <strain evidence="4 5">JCM 30492</strain>
    </source>
</reference>
<proteinExistence type="predicted"/>
<keyword evidence="1" id="KW-0805">Transcription regulation</keyword>
<dbReference type="SUPFAM" id="SSF48498">
    <property type="entry name" value="Tetracyclin repressor-like, C-terminal domain"/>
    <property type="match status" value="1"/>
</dbReference>
<comment type="caution">
    <text evidence="4">The sequence shown here is derived from an EMBL/GenBank/DDBJ whole genome shotgun (WGS) entry which is preliminary data.</text>
</comment>
<evidence type="ECO:0000259" key="3">
    <source>
        <dbReference type="Pfam" id="PF02909"/>
    </source>
</evidence>
<evidence type="ECO:0000256" key="1">
    <source>
        <dbReference type="ARBA" id="ARBA00023015"/>
    </source>
</evidence>
<dbReference type="Proteomes" id="UP001283109">
    <property type="component" value="Unassembled WGS sequence"/>
</dbReference>
<keyword evidence="2" id="KW-0804">Transcription</keyword>
<sequence length="203" mass="21816">MPRPRVNLLSVDLIADAAIELADSGATFGVNALARRLNVTPSSLYNHVDGKDAIVELMRSRLGERYLPEPVTGEWDDIVVGIVRGLRRLYADHPLIVPLLVGKTITDPGVIASYDRLATALAAAGVPDDEVLAVVAIVDAYAIGFGLDLTSPDEIWQPGVPTVTLGRLIADASTGPERSDAAFEIGLEMLLTSLRLRIGQRRR</sequence>
<dbReference type="RefSeq" id="WP_318354619.1">
    <property type="nucleotide sequence ID" value="NZ_JAWQEV010000005.1"/>
</dbReference>
<evidence type="ECO:0000313" key="4">
    <source>
        <dbReference type="EMBL" id="MDW4574118.1"/>
    </source>
</evidence>
<dbReference type="InterPro" id="IPR036271">
    <property type="entry name" value="Tet_transcr_reg_TetR-rel_C_sf"/>
</dbReference>
<dbReference type="Pfam" id="PF02909">
    <property type="entry name" value="TetR_C_1"/>
    <property type="match status" value="1"/>
</dbReference>
<organism evidence="4 5">
    <name type="scientific">Microbacterium arthrosphaerae</name>
    <dbReference type="NCBI Taxonomy" id="792652"/>
    <lineage>
        <taxon>Bacteria</taxon>
        <taxon>Bacillati</taxon>
        <taxon>Actinomycetota</taxon>
        <taxon>Actinomycetes</taxon>
        <taxon>Micrococcales</taxon>
        <taxon>Microbacteriaceae</taxon>
        <taxon>Microbacterium</taxon>
    </lineage>
</organism>
<evidence type="ECO:0000256" key="2">
    <source>
        <dbReference type="ARBA" id="ARBA00023163"/>
    </source>
</evidence>
<gene>
    <name evidence="4" type="ORF">R8Z58_15160</name>
</gene>
<dbReference type="SUPFAM" id="SSF46689">
    <property type="entry name" value="Homeodomain-like"/>
    <property type="match status" value="1"/>
</dbReference>
<evidence type="ECO:0000313" key="5">
    <source>
        <dbReference type="Proteomes" id="UP001283109"/>
    </source>
</evidence>
<dbReference type="Gene3D" id="1.10.357.10">
    <property type="entry name" value="Tetracycline Repressor, domain 2"/>
    <property type="match status" value="1"/>
</dbReference>
<dbReference type="InterPro" id="IPR004111">
    <property type="entry name" value="Repressor_TetR_C"/>
</dbReference>
<name>A0ABU4H455_9MICO</name>
<dbReference type="InterPro" id="IPR009057">
    <property type="entry name" value="Homeodomain-like_sf"/>
</dbReference>